<keyword evidence="4" id="KW-0479">Metal-binding</keyword>
<dbReference type="EMBL" id="BRXU01000007">
    <property type="protein sequence ID" value="GLC53315.1"/>
    <property type="molecule type" value="Genomic_DNA"/>
</dbReference>
<feature type="compositionally biased region" description="Gly residues" evidence="11">
    <location>
        <begin position="750"/>
        <end position="776"/>
    </location>
</feature>
<dbReference type="PANTHER" id="PTHR20208">
    <property type="entry name" value="STRUCTURE-SPECIFIC ENDONUCLEASE SUBUNIT SLX1"/>
    <property type="match status" value="1"/>
</dbReference>
<dbReference type="GO" id="GO:0017108">
    <property type="term" value="F:5'-flap endonuclease activity"/>
    <property type="evidence" value="ECO:0007669"/>
    <property type="project" value="InterPro"/>
</dbReference>
<dbReference type="Gene3D" id="3.40.1440.10">
    <property type="entry name" value="GIY-YIG endonuclease"/>
    <property type="match status" value="1"/>
</dbReference>
<feature type="compositionally biased region" description="Basic residues" evidence="11">
    <location>
        <begin position="510"/>
        <end position="525"/>
    </location>
</feature>
<proteinExistence type="inferred from homology"/>
<feature type="compositionally biased region" description="Low complexity" evidence="11">
    <location>
        <begin position="1075"/>
        <end position="1087"/>
    </location>
</feature>
<keyword evidence="6" id="KW-0862">Zinc</keyword>
<feature type="compositionally biased region" description="Acidic residues" evidence="11">
    <location>
        <begin position="1325"/>
        <end position="1335"/>
    </location>
</feature>
<evidence type="ECO:0000256" key="3">
    <source>
        <dbReference type="ARBA" id="ARBA00022763"/>
    </source>
</evidence>
<comment type="similarity">
    <text evidence="10">Belongs to the SLX1 family.</text>
</comment>
<dbReference type="Gene3D" id="3.30.40.10">
    <property type="entry name" value="Zinc/RING finger domain, C3HC4 (zinc finger)"/>
    <property type="match status" value="1"/>
</dbReference>
<feature type="compositionally biased region" description="Basic and acidic residues" evidence="11">
    <location>
        <begin position="709"/>
        <end position="721"/>
    </location>
</feature>
<feature type="region of interest" description="Disordered" evidence="11">
    <location>
        <begin position="564"/>
        <end position="584"/>
    </location>
</feature>
<evidence type="ECO:0000313" key="13">
    <source>
        <dbReference type="EMBL" id="GLC53315.1"/>
    </source>
</evidence>
<comment type="subcellular location">
    <subcellularLocation>
        <location evidence="10">Nucleus</location>
    </subcellularLocation>
</comment>
<comment type="subunit">
    <text evidence="10">Forms a heterodimer with a member of the SLX4 family.</text>
</comment>
<dbReference type="EC" id="3.1.-.-" evidence="10"/>
<feature type="compositionally biased region" description="Gly residues" evidence="11">
    <location>
        <begin position="213"/>
        <end position="225"/>
    </location>
</feature>
<dbReference type="PROSITE" id="PS50164">
    <property type="entry name" value="GIY_YIG"/>
    <property type="match status" value="1"/>
</dbReference>
<evidence type="ECO:0000256" key="5">
    <source>
        <dbReference type="ARBA" id="ARBA00022801"/>
    </source>
</evidence>
<dbReference type="InterPro" id="IPR027520">
    <property type="entry name" value="Slx1"/>
</dbReference>
<dbReference type="HAMAP" id="MF_03100">
    <property type="entry name" value="Endonuc_su_Slx1"/>
    <property type="match status" value="1"/>
</dbReference>
<feature type="compositionally biased region" description="Low complexity" evidence="11">
    <location>
        <begin position="887"/>
        <end position="916"/>
    </location>
</feature>
<accession>A0A9W6BK74</accession>
<feature type="region of interest" description="Disordered" evidence="11">
    <location>
        <begin position="1111"/>
        <end position="1146"/>
    </location>
</feature>
<evidence type="ECO:0000256" key="1">
    <source>
        <dbReference type="ARBA" id="ARBA00022722"/>
    </source>
</evidence>
<keyword evidence="7 10" id="KW-0233">DNA recombination</keyword>
<dbReference type="InterPro" id="IPR013083">
    <property type="entry name" value="Znf_RING/FYVE/PHD"/>
</dbReference>
<dbReference type="GO" id="GO:0000724">
    <property type="term" value="P:double-strand break repair via homologous recombination"/>
    <property type="evidence" value="ECO:0007669"/>
    <property type="project" value="TreeGrafter"/>
</dbReference>
<gene>
    <name evidence="13" type="primary">PLEST002269</name>
    <name evidence="13" type="ORF">PLESTB_000731300</name>
</gene>
<dbReference type="InterPro" id="IPR011011">
    <property type="entry name" value="Znf_FYVE_PHD"/>
</dbReference>
<feature type="region of interest" description="Disordered" evidence="11">
    <location>
        <begin position="614"/>
        <end position="634"/>
    </location>
</feature>
<feature type="compositionally biased region" description="Gly residues" evidence="11">
    <location>
        <begin position="1268"/>
        <end position="1295"/>
    </location>
</feature>
<dbReference type="InterPro" id="IPR048749">
    <property type="entry name" value="SLX1_C"/>
</dbReference>
<evidence type="ECO:0000256" key="2">
    <source>
        <dbReference type="ARBA" id="ARBA00022759"/>
    </source>
</evidence>
<dbReference type="Pfam" id="PF01541">
    <property type="entry name" value="GIY-YIG"/>
    <property type="match status" value="1"/>
</dbReference>
<feature type="region of interest" description="Disordered" evidence="11">
    <location>
        <begin position="1060"/>
        <end position="1087"/>
    </location>
</feature>
<feature type="compositionally biased region" description="Low complexity" evidence="11">
    <location>
        <begin position="688"/>
        <end position="700"/>
    </location>
</feature>
<protein>
    <recommendedName>
        <fullName evidence="10">Structure-specific endonuclease subunit SLX1 homolog</fullName>
        <ecNumber evidence="10">3.1.-.-</ecNumber>
    </recommendedName>
</protein>
<feature type="region of interest" description="Disordered" evidence="11">
    <location>
        <begin position="489"/>
        <end position="532"/>
    </location>
</feature>
<dbReference type="Pfam" id="PF21202">
    <property type="entry name" value="SLX1_C"/>
    <property type="match status" value="1"/>
</dbReference>
<evidence type="ECO:0000256" key="9">
    <source>
        <dbReference type="ARBA" id="ARBA00023242"/>
    </source>
</evidence>
<evidence type="ECO:0000256" key="10">
    <source>
        <dbReference type="HAMAP-Rule" id="MF_03100"/>
    </source>
</evidence>
<feature type="compositionally biased region" description="Low complexity" evidence="11">
    <location>
        <begin position="368"/>
        <end position="378"/>
    </location>
</feature>
<comment type="function">
    <text evidence="10">Catalytic subunit of a heterodimeric structure-specific endonuclease that resolves DNA secondary structures generated during DNA repair and recombination. Has endonuclease activity towards branched DNA substrates, introducing single-strand cuts in duplex DNA close to junctions with ss-DNA.</text>
</comment>
<comment type="caution">
    <text evidence="10">Lacks conserved residue(s) required for the propagation of feature annotation.</text>
</comment>
<reference evidence="13 14" key="1">
    <citation type="journal article" date="2023" name="Commun. Biol.">
        <title>Reorganization of the ancestral sex-determining regions during the evolution of trioecy in Pleodorina starrii.</title>
        <authorList>
            <person name="Takahashi K."/>
            <person name="Suzuki S."/>
            <person name="Kawai-Toyooka H."/>
            <person name="Yamamoto K."/>
            <person name="Hamaji T."/>
            <person name="Ootsuki R."/>
            <person name="Yamaguchi H."/>
            <person name="Kawachi M."/>
            <person name="Higashiyama T."/>
            <person name="Nozaki H."/>
        </authorList>
    </citation>
    <scope>NUCLEOTIDE SEQUENCE [LARGE SCALE GENOMIC DNA]</scope>
    <source>
        <strain evidence="13 14">NIES-4479</strain>
    </source>
</reference>
<dbReference type="CDD" id="cd10455">
    <property type="entry name" value="GIY-YIG_SLX1"/>
    <property type="match status" value="1"/>
</dbReference>
<dbReference type="Proteomes" id="UP001165080">
    <property type="component" value="Unassembled WGS sequence"/>
</dbReference>
<dbReference type="PANTHER" id="PTHR20208:SF10">
    <property type="entry name" value="STRUCTURE-SPECIFIC ENDONUCLEASE SUBUNIT SLX1"/>
    <property type="match status" value="1"/>
</dbReference>
<dbReference type="InterPro" id="IPR035901">
    <property type="entry name" value="GIY-YIG_endonuc_sf"/>
</dbReference>
<keyword evidence="1 10" id="KW-0540">Nuclease</keyword>
<feature type="compositionally biased region" description="Acidic residues" evidence="11">
    <location>
        <begin position="163"/>
        <end position="180"/>
    </location>
</feature>
<evidence type="ECO:0000256" key="11">
    <source>
        <dbReference type="SAM" id="MobiDB-lite"/>
    </source>
</evidence>
<dbReference type="SUPFAM" id="SSF57903">
    <property type="entry name" value="FYVE/PHD zinc finger"/>
    <property type="match status" value="1"/>
</dbReference>
<feature type="compositionally biased region" description="Low complexity" evidence="11">
    <location>
        <begin position="1116"/>
        <end position="1132"/>
    </location>
</feature>
<comment type="caution">
    <text evidence="13">The sequence shown here is derived from an EMBL/GenBank/DDBJ whole genome shotgun (WGS) entry which is preliminary data.</text>
</comment>
<evidence type="ECO:0000259" key="12">
    <source>
        <dbReference type="PROSITE" id="PS50164"/>
    </source>
</evidence>
<comment type="cofactor">
    <cofactor evidence="10">
        <name>a divalent metal cation</name>
        <dbReference type="ChEBI" id="CHEBI:60240"/>
    </cofactor>
</comment>
<dbReference type="GO" id="GO:0008270">
    <property type="term" value="F:zinc ion binding"/>
    <property type="evidence" value="ECO:0007669"/>
    <property type="project" value="UniProtKB-KW"/>
</dbReference>
<feature type="domain" description="GIY-YIG" evidence="12">
    <location>
        <begin position="10"/>
        <end position="87"/>
    </location>
</feature>
<organism evidence="13 14">
    <name type="scientific">Pleodorina starrii</name>
    <dbReference type="NCBI Taxonomy" id="330485"/>
    <lineage>
        <taxon>Eukaryota</taxon>
        <taxon>Viridiplantae</taxon>
        <taxon>Chlorophyta</taxon>
        <taxon>core chlorophytes</taxon>
        <taxon>Chlorophyceae</taxon>
        <taxon>CS clade</taxon>
        <taxon>Chlamydomonadales</taxon>
        <taxon>Volvocaceae</taxon>
        <taxon>Pleodorina</taxon>
    </lineage>
</organism>
<feature type="region of interest" description="Disordered" evidence="11">
    <location>
        <begin position="1261"/>
        <end position="1335"/>
    </location>
</feature>
<keyword evidence="8 10" id="KW-0234">DNA repair</keyword>
<feature type="compositionally biased region" description="Basic residues" evidence="11">
    <location>
        <begin position="357"/>
        <end position="366"/>
    </location>
</feature>
<keyword evidence="3 10" id="KW-0227">DNA damage</keyword>
<evidence type="ECO:0000256" key="4">
    <source>
        <dbReference type="ARBA" id="ARBA00022771"/>
    </source>
</evidence>
<feature type="region of interest" description="Disordered" evidence="11">
    <location>
        <begin position="163"/>
        <end position="261"/>
    </location>
</feature>
<keyword evidence="9 10" id="KW-0539">Nucleus</keyword>
<keyword evidence="14" id="KW-1185">Reference proteome</keyword>
<dbReference type="InterPro" id="IPR000305">
    <property type="entry name" value="GIY-YIG_endonuc"/>
</dbReference>
<evidence type="ECO:0000313" key="14">
    <source>
        <dbReference type="Proteomes" id="UP001165080"/>
    </source>
</evidence>
<keyword evidence="5 10" id="KW-0378">Hydrolase</keyword>
<keyword evidence="2 10" id="KW-0255">Endonuclease</keyword>
<evidence type="ECO:0000256" key="7">
    <source>
        <dbReference type="ARBA" id="ARBA00023172"/>
    </source>
</evidence>
<name>A0A9W6BK74_9CHLO</name>
<keyword evidence="4" id="KW-0863">Zinc-finger</keyword>
<feature type="region of interest" description="Disordered" evidence="11">
    <location>
        <begin position="349"/>
        <end position="422"/>
    </location>
</feature>
<evidence type="ECO:0000256" key="8">
    <source>
        <dbReference type="ARBA" id="ARBA00023204"/>
    </source>
</evidence>
<evidence type="ECO:0000256" key="6">
    <source>
        <dbReference type="ARBA" id="ARBA00022833"/>
    </source>
</evidence>
<feature type="compositionally biased region" description="Low complexity" evidence="11">
    <location>
        <begin position="386"/>
        <end position="405"/>
    </location>
</feature>
<feature type="region of interest" description="Disordered" evidence="11">
    <location>
        <begin position="687"/>
        <end position="721"/>
    </location>
</feature>
<feature type="compositionally biased region" description="Low complexity" evidence="11">
    <location>
        <begin position="946"/>
        <end position="973"/>
    </location>
</feature>
<dbReference type="InterPro" id="IPR050381">
    <property type="entry name" value="SLX1_endonuclease"/>
</dbReference>
<feature type="region of interest" description="Disordered" evidence="11">
    <location>
        <begin position="749"/>
        <end position="989"/>
    </location>
</feature>
<sequence length="1335" mass="134131">MWAMWQVEAHRTHVFIHIHPRTWGIRFTVNPRRRIRQHNGLIKAGAWKTSRGRPWEMTLVLYGFPTKIQALQFEWAWQHPLRSLIVRPIAQALGSKKLQGVRGKILLMLSMLHESPWRHFPLTLQYLQPEYAAMVKESVASAPSHIRVFTAPMADLPRALDDLDEHDDEDEPGDGEEELQEGSGRGRRPRRAALDGEGSCSGEGEGDDDAGGASDGEGSGSGGEPMGELMRPDREQQGARHAHGRGGTAHDGRPRGDAAAAATAAAGGGSAANARLPCQICQVVIQRHILVCSTCDVAFHLDCLAARWSSIGGAGGGGGGERFGGVPEQGHCPACGTLHSWMGMLRGMQTIGWGNKPRGRRGRQPKKAASAAAAPADALGSRAKGKAAAAEDAAPAPATAAAPASKARKRTDKKPKAAATAKGIEQGEAVVQELDDLQQQQPAPAAKQRRKPRANPAAGPGGEGRRRAAGSGNTTAACPHADAGLLAGLGLGSEQVPPDGADLHAPLGSRARRAPAKPRGAKRAAKGAQPAAAPAVLAGGVDVGDVLGRGLDLIHGEEDGADAVASHLQQPVESPSKRQRRSRTVQPAGMMSLLQDAPMAHAAAPHPGCAALPGAADAADCPSPHAEAREPSPLPLWKRLQARAGACTGLGSRMGSAGAAKQGAAASAAAAEAPGPRRVIILANDVISSSSSSSSSSGSRGDSGGSEPEESRSETVDSEVRVQEGCAEVEVMPRQGRAGAACVAAVTRSRGGGGWESNSSGGSGGGSGGGSDGGGGHRCRRLGMSSPADLDVGAGVPFGPSEQDRQALPSSPGAPAGRAHPPEQRRQQHPQPLPDVVILGTSSEDTESEDLDRACAASAAGSHDSHPAAHQPPSSPMDTSPQRHRISGTPAATSAAPASAPDTAAAAPGSLGAAWACDDPVGSPAFGSPIFGQLGRLGPSAQDGPGSAEAGGSAGSGLAALLSQLQCGRSTSPQEEEQQQQREATAAAAAGLGSGSAGAACDAPWTTAPAEVAAAEPGLLEAACKAGGGAETPAAPCCVRGGLHSAPGCGSRLCDAAAAGERDPACSGGDDGGWQEPRPGAPAQAPAREVVDLCTPLPLRSRLASRVGPAKALPDAAAHQEAGRGAARAEQAVGKRLRSPKPLSSTHQLGACGMDIGGDGGISAGSANGPCTVGGGPLAAASTAVAAAAQDDRVAAGPDATKPAVVGCQDLLSGGWSTSPWPTRRRCGSPSPHMWNGGGVGGRGDWGQLEGGLDSGGDVCREPLRTASGGGGAGSGASVGVGGGRRGGGAGGGRQGTARGQQRAAGLQAGRGRRPGQQGIAIDDSGTDDDVIIID</sequence>
<dbReference type="GO" id="GO:0033557">
    <property type="term" value="C:Slx1-Slx4 complex"/>
    <property type="evidence" value="ECO:0007669"/>
    <property type="project" value="UniProtKB-UniRule"/>
</dbReference>
<feature type="compositionally biased region" description="Low complexity" evidence="11">
    <location>
        <begin position="1296"/>
        <end position="1319"/>
    </location>
</feature>
<feature type="region of interest" description="Disordered" evidence="11">
    <location>
        <begin position="438"/>
        <end position="476"/>
    </location>
</feature>
<dbReference type="GO" id="GO:0008821">
    <property type="term" value="F:crossover junction DNA endonuclease activity"/>
    <property type="evidence" value="ECO:0007669"/>
    <property type="project" value="TreeGrafter"/>
</dbReference>